<gene>
    <name evidence="2" type="ORF">ALC60_07432</name>
</gene>
<dbReference type="STRING" id="64791.A0A151X076"/>
<evidence type="ECO:0000256" key="1">
    <source>
        <dbReference type="SAM" id="SignalP"/>
    </source>
</evidence>
<name>A0A151X076_9HYME</name>
<accession>A0A151X076</accession>
<dbReference type="KEGG" id="mzt:108724311"/>
<sequence length="83" mass="8397">MFKLLCLLAFLAFAAAAPAPVPAPAPAPAPGAIIGAPLVTSYSAPIVSAPLAYSAYSLPTYSAYSAYPALPYAYKSYATGLIV</sequence>
<organism evidence="2 3">
    <name type="scientific">Mycetomoellerius zeteki</name>
    <dbReference type="NCBI Taxonomy" id="64791"/>
    <lineage>
        <taxon>Eukaryota</taxon>
        <taxon>Metazoa</taxon>
        <taxon>Ecdysozoa</taxon>
        <taxon>Arthropoda</taxon>
        <taxon>Hexapoda</taxon>
        <taxon>Insecta</taxon>
        <taxon>Pterygota</taxon>
        <taxon>Neoptera</taxon>
        <taxon>Endopterygota</taxon>
        <taxon>Hymenoptera</taxon>
        <taxon>Apocrita</taxon>
        <taxon>Aculeata</taxon>
        <taxon>Formicoidea</taxon>
        <taxon>Formicidae</taxon>
        <taxon>Myrmicinae</taxon>
        <taxon>Mycetomoellerius</taxon>
    </lineage>
</organism>
<keyword evidence="1" id="KW-0732">Signal</keyword>
<evidence type="ECO:0008006" key="4">
    <source>
        <dbReference type="Google" id="ProtNLM"/>
    </source>
</evidence>
<evidence type="ECO:0000313" key="2">
    <source>
        <dbReference type="EMBL" id="KYQ53444.1"/>
    </source>
</evidence>
<feature type="signal peptide" evidence="1">
    <location>
        <begin position="1"/>
        <end position="16"/>
    </location>
</feature>
<dbReference type="AlphaFoldDB" id="A0A151X076"/>
<proteinExistence type="predicted"/>
<dbReference type="EMBL" id="KQ982628">
    <property type="protein sequence ID" value="KYQ53444.1"/>
    <property type="molecule type" value="Genomic_DNA"/>
</dbReference>
<reference evidence="2 3" key="1">
    <citation type="submission" date="2015-09" db="EMBL/GenBank/DDBJ databases">
        <title>Trachymyrmex zeteki WGS genome.</title>
        <authorList>
            <person name="Nygaard S."/>
            <person name="Hu H."/>
            <person name="Boomsma J."/>
            <person name="Zhang G."/>
        </authorList>
    </citation>
    <scope>NUCLEOTIDE SEQUENCE [LARGE SCALE GENOMIC DNA]</scope>
    <source>
        <strain evidence="2">Tzet28-1</strain>
        <tissue evidence="2">Whole body</tissue>
    </source>
</reference>
<keyword evidence="3" id="KW-1185">Reference proteome</keyword>
<feature type="chain" id="PRO_5007591563" description="Neuropeptide-like 3" evidence="1">
    <location>
        <begin position="17"/>
        <end position="83"/>
    </location>
</feature>
<protein>
    <recommendedName>
        <fullName evidence="4">Neuropeptide-like 3</fullName>
    </recommendedName>
</protein>
<evidence type="ECO:0000313" key="3">
    <source>
        <dbReference type="Proteomes" id="UP000075809"/>
    </source>
</evidence>
<dbReference type="Proteomes" id="UP000075809">
    <property type="component" value="Unassembled WGS sequence"/>
</dbReference>